<protein>
    <submittedName>
        <fullName evidence="2">4-amino-4-deoxy-L-arabinose transferase-like glycosyltransferase</fullName>
    </submittedName>
</protein>
<dbReference type="AlphaFoldDB" id="A0A7W3J0L0"/>
<sequence length="116" mass="12890">MTTEQTPRDGAVDRQPDWWHRDHPTFTALTGFFSGLAFVIVIPGVFAGILHLLFDDHTAEDLFPLVLVMLGVPAALITAPRTRRFGLYMLIGMVATALVVGGVTALVLWYLFQYQD</sequence>
<reference evidence="2 3" key="1">
    <citation type="submission" date="2020-07" db="EMBL/GenBank/DDBJ databases">
        <title>Sequencing the genomes of 1000 actinobacteria strains.</title>
        <authorList>
            <person name="Klenk H.-P."/>
        </authorList>
    </citation>
    <scope>NUCLEOTIDE SEQUENCE [LARGE SCALE GENOMIC DNA]</scope>
    <source>
        <strain evidence="2 3">DSM 21349</strain>
    </source>
</reference>
<keyword evidence="1" id="KW-0472">Membrane</keyword>
<keyword evidence="1" id="KW-0812">Transmembrane</keyword>
<proteinExistence type="predicted"/>
<feature type="transmembrane region" description="Helical" evidence="1">
    <location>
        <begin position="26"/>
        <end position="50"/>
    </location>
</feature>
<keyword evidence="1" id="KW-1133">Transmembrane helix</keyword>
<dbReference type="EMBL" id="JACGXA010000001">
    <property type="protein sequence ID" value="MBA8804096.1"/>
    <property type="molecule type" value="Genomic_DNA"/>
</dbReference>
<name>A0A7W3J0L0_9ACTN</name>
<dbReference type="GO" id="GO:0016740">
    <property type="term" value="F:transferase activity"/>
    <property type="evidence" value="ECO:0007669"/>
    <property type="project" value="UniProtKB-KW"/>
</dbReference>
<evidence type="ECO:0000256" key="1">
    <source>
        <dbReference type="SAM" id="Phobius"/>
    </source>
</evidence>
<feature type="transmembrane region" description="Helical" evidence="1">
    <location>
        <begin position="62"/>
        <end position="79"/>
    </location>
</feature>
<dbReference type="Proteomes" id="UP000580910">
    <property type="component" value="Unassembled WGS sequence"/>
</dbReference>
<comment type="caution">
    <text evidence="2">The sequence shown here is derived from an EMBL/GenBank/DDBJ whole genome shotgun (WGS) entry which is preliminary data.</text>
</comment>
<organism evidence="2 3">
    <name type="scientific">Nocardioides ginsengisegetis</name>
    <dbReference type="NCBI Taxonomy" id="661491"/>
    <lineage>
        <taxon>Bacteria</taxon>
        <taxon>Bacillati</taxon>
        <taxon>Actinomycetota</taxon>
        <taxon>Actinomycetes</taxon>
        <taxon>Propionibacteriales</taxon>
        <taxon>Nocardioidaceae</taxon>
        <taxon>Nocardioides</taxon>
    </lineage>
</organism>
<gene>
    <name evidence="2" type="ORF">FB382_002387</name>
</gene>
<evidence type="ECO:0000313" key="3">
    <source>
        <dbReference type="Proteomes" id="UP000580910"/>
    </source>
</evidence>
<evidence type="ECO:0000313" key="2">
    <source>
        <dbReference type="EMBL" id="MBA8804096.1"/>
    </source>
</evidence>
<feature type="transmembrane region" description="Helical" evidence="1">
    <location>
        <begin position="85"/>
        <end position="112"/>
    </location>
</feature>
<keyword evidence="2" id="KW-0808">Transferase</keyword>
<dbReference type="RefSeq" id="WP_182539410.1">
    <property type="nucleotide sequence ID" value="NZ_JACGXA010000001.1"/>
</dbReference>
<accession>A0A7W3J0L0</accession>
<keyword evidence="3" id="KW-1185">Reference proteome</keyword>